<organism evidence="2 3">
    <name type="scientific">Bos mutus</name>
    <name type="common">wild yak</name>
    <dbReference type="NCBI Taxonomy" id="72004"/>
    <lineage>
        <taxon>Eukaryota</taxon>
        <taxon>Metazoa</taxon>
        <taxon>Chordata</taxon>
        <taxon>Craniata</taxon>
        <taxon>Vertebrata</taxon>
        <taxon>Euteleostomi</taxon>
        <taxon>Mammalia</taxon>
        <taxon>Eutheria</taxon>
        <taxon>Laurasiatheria</taxon>
        <taxon>Artiodactyla</taxon>
        <taxon>Ruminantia</taxon>
        <taxon>Pecora</taxon>
        <taxon>Bovidae</taxon>
        <taxon>Bovinae</taxon>
        <taxon>Bos</taxon>
    </lineage>
</organism>
<feature type="region of interest" description="Disordered" evidence="1">
    <location>
        <begin position="1"/>
        <end position="63"/>
    </location>
</feature>
<protein>
    <submittedName>
        <fullName evidence="2">Uncharacterized protein</fullName>
    </submittedName>
</protein>
<dbReference type="AlphaFoldDB" id="A0A6B0S480"/>
<dbReference type="EMBL" id="VBQZ03000169">
    <property type="protein sequence ID" value="MXQ96662.1"/>
    <property type="molecule type" value="Genomic_DNA"/>
</dbReference>
<gene>
    <name evidence="2" type="ORF">E5288_WYG020491</name>
</gene>
<sequence>MEKQGEEEGFRPDDDISMEMLINAYGRQDRRPALTDSPAAARSLPPEGKLQSPRQLSWGGEGVPWDEAGVQLLSAKATPHSPALVSSEFPGSPDIRENKRKCRTSEGKILLHSMMRFGIISPGFLIIGF</sequence>
<keyword evidence="3" id="KW-1185">Reference proteome</keyword>
<reference evidence="2" key="1">
    <citation type="submission" date="2019-10" db="EMBL/GenBank/DDBJ databases">
        <title>The sequence and de novo assembly of the wild yak genome.</title>
        <authorList>
            <person name="Liu Y."/>
        </authorList>
    </citation>
    <scope>NUCLEOTIDE SEQUENCE [LARGE SCALE GENOMIC DNA]</scope>
    <source>
        <strain evidence="2">WY2019</strain>
    </source>
</reference>
<proteinExistence type="predicted"/>
<comment type="caution">
    <text evidence="2">The sequence shown here is derived from an EMBL/GenBank/DDBJ whole genome shotgun (WGS) entry which is preliminary data.</text>
</comment>
<evidence type="ECO:0000313" key="3">
    <source>
        <dbReference type="Proteomes" id="UP000322234"/>
    </source>
</evidence>
<evidence type="ECO:0000256" key="1">
    <source>
        <dbReference type="SAM" id="MobiDB-lite"/>
    </source>
</evidence>
<name>A0A6B0S480_9CETA</name>
<evidence type="ECO:0000313" key="2">
    <source>
        <dbReference type="EMBL" id="MXQ96662.1"/>
    </source>
</evidence>
<feature type="region of interest" description="Disordered" evidence="1">
    <location>
        <begin position="81"/>
        <end position="100"/>
    </location>
</feature>
<dbReference type="Proteomes" id="UP000322234">
    <property type="component" value="Unassembled WGS sequence"/>
</dbReference>
<accession>A0A6B0S480</accession>
<feature type="compositionally biased region" description="Basic and acidic residues" evidence="1">
    <location>
        <begin position="1"/>
        <end position="14"/>
    </location>
</feature>